<evidence type="ECO:0000256" key="2">
    <source>
        <dbReference type="SAM" id="Coils"/>
    </source>
</evidence>
<dbReference type="PANTHER" id="PTHR38768:SF1">
    <property type="entry name" value="UPF0502 PROTEIN YCEH"/>
    <property type="match status" value="1"/>
</dbReference>
<protein>
    <submittedName>
        <fullName evidence="3">Uncharacterized protein</fullName>
    </submittedName>
</protein>
<evidence type="ECO:0000313" key="4">
    <source>
        <dbReference type="Proteomes" id="UP000190541"/>
    </source>
</evidence>
<dbReference type="HAMAP" id="MF_01584">
    <property type="entry name" value="UPF0502"/>
    <property type="match status" value="1"/>
</dbReference>
<dbReference type="Pfam" id="PF04337">
    <property type="entry name" value="DUF480"/>
    <property type="match status" value="1"/>
</dbReference>
<evidence type="ECO:0000256" key="1">
    <source>
        <dbReference type="HAMAP-Rule" id="MF_01584"/>
    </source>
</evidence>
<gene>
    <name evidence="3" type="ORF">SAMN05660226_01021</name>
</gene>
<dbReference type="STRING" id="623280.SAMN05660226_01021"/>
<dbReference type="InterPro" id="IPR007432">
    <property type="entry name" value="DUF480"/>
</dbReference>
<organism evidence="3 4">
    <name type="scientific">Parapedobacter luteus</name>
    <dbReference type="NCBI Taxonomy" id="623280"/>
    <lineage>
        <taxon>Bacteria</taxon>
        <taxon>Pseudomonadati</taxon>
        <taxon>Bacteroidota</taxon>
        <taxon>Sphingobacteriia</taxon>
        <taxon>Sphingobacteriales</taxon>
        <taxon>Sphingobacteriaceae</taxon>
        <taxon>Parapedobacter</taxon>
    </lineage>
</organism>
<feature type="coiled-coil region" evidence="2">
    <location>
        <begin position="196"/>
        <end position="223"/>
    </location>
</feature>
<keyword evidence="4" id="KW-1185">Reference proteome</keyword>
<keyword evidence="2" id="KW-0175">Coiled coil</keyword>
<dbReference type="Proteomes" id="UP000190541">
    <property type="component" value="Unassembled WGS sequence"/>
</dbReference>
<comment type="similarity">
    <text evidence="1">Belongs to the UPF0502 family.</text>
</comment>
<dbReference type="AlphaFoldDB" id="A0A1T5ARL5"/>
<dbReference type="InterPro" id="IPR036388">
    <property type="entry name" value="WH-like_DNA-bd_sf"/>
</dbReference>
<dbReference type="SUPFAM" id="SSF46785">
    <property type="entry name" value="Winged helix' DNA-binding domain"/>
    <property type="match status" value="2"/>
</dbReference>
<dbReference type="PANTHER" id="PTHR38768">
    <property type="entry name" value="UPF0502 PROTEIN YCEH"/>
    <property type="match status" value="1"/>
</dbReference>
<proteinExistence type="inferred from homology"/>
<dbReference type="InterPro" id="IPR036390">
    <property type="entry name" value="WH_DNA-bd_sf"/>
</dbReference>
<accession>A0A1T5ARL5</accession>
<sequence>MANKMIVNHTMDTTPTLPVLSAEEQRVLGALMEKSKVTPEYYPLTLNALVAACNQKTSRKPVVNYDDSTVIATLDSLRKKGLVSTVTGGSSRVTKYKHNFAVVYPIIPAEVTIICLLLLRGPLTPGEINTNSGRMHEFESLDEVQALLDNLAGSEPPYVRQLPKRPGQKEARYMHLLGGDELPDDSELETGDTGSSAELAARLSKVEAELAALRAEFDKLMQELS</sequence>
<dbReference type="Gene3D" id="1.10.10.10">
    <property type="entry name" value="Winged helix-like DNA-binding domain superfamily/Winged helix DNA-binding domain"/>
    <property type="match status" value="2"/>
</dbReference>
<reference evidence="3 4" key="1">
    <citation type="submission" date="2017-02" db="EMBL/GenBank/DDBJ databases">
        <authorList>
            <person name="Peterson S.W."/>
        </authorList>
    </citation>
    <scope>NUCLEOTIDE SEQUENCE [LARGE SCALE GENOMIC DNA]</scope>
    <source>
        <strain evidence="3 4">DSM 22899</strain>
    </source>
</reference>
<dbReference type="EMBL" id="FUYS01000002">
    <property type="protein sequence ID" value="SKB37681.1"/>
    <property type="molecule type" value="Genomic_DNA"/>
</dbReference>
<name>A0A1T5ARL5_9SPHI</name>
<evidence type="ECO:0000313" key="3">
    <source>
        <dbReference type="EMBL" id="SKB37681.1"/>
    </source>
</evidence>